<reference evidence="4" key="2">
    <citation type="submission" date="2021-01" db="EMBL/GenBank/DDBJ databases">
        <authorList>
            <person name="Hahn C.R."/>
            <person name="Youssef N.H."/>
            <person name="Elshahed M."/>
        </authorList>
    </citation>
    <scope>NUCLEOTIDE SEQUENCE</scope>
    <source>
        <strain evidence="4">Zod_Metabat.24</strain>
    </source>
</reference>
<gene>
    <name evidence="4" type="ORF">JW984_07425</name>
</gene>
<dbReference type="SUPFAM" id="SSF53335">
    <property type="entry name" value="S-adenosyl-L-methionine-dependent methyltransferases"/>
    <property type="match status" value="1"/>
</dbReference>
<dbReference type="GO" id="GO:0032259">
    <property type="term" value="P:methylation"/>
    <property type="evidence" value="ECO:0007669"/>
    <property type="project" value="UniProtKB-KW"/>
</dbReference>
<protein>
    <submittedName>
        <fullName evidence="4">Class I SAM-dependent methyltransferase</fullName>
    </submittedName>
</protein>
<dbReference type="Gene3D" id="3.40.50.150">
    <property type="entry name" value="Vaccinia Virus protein VP39"/>
    <property type="match status" value="1"/>
</dbReference>
<dbReference type="PANTHER" id="PTHR43861">
    <property type="entry name" value="TRANS-ACONITATE 2-METHYLTRANSFERASE-RELATED"/>
    <property type="match status" value="1"/>
</dbReference>
<feature type="region of interest" description="Disordered" evidence="2">
    <location>
        <begin position="1"/>
        <end position="23"/>
    </location>
</feature>
<proteinExistence type="predicted"/>
<accession>A0A9D8KEH7</accession>
<keyword evidence="1" id="KW-0808">Transferase</keyword>
<dbReference type="Pfam" id="PF13649">
    <property type="entry name" value="Methyltransf_25"/>
    <property type="match status" value="1"/>
</dbReference>
<evidence type="ECO:0000313" key="4">
    <source>
        <dbReference type="EMBL" id="MBN1573007.1"/>
    </source>
</evidence>
<evidence type="ECO:0000313" key="5">
    <source>
        <dbReference type="Proteomes" id="UP000809273"/>
    </source>
</evidence>
<comment type="caution">
    <text evidence="4">The sequence shown here is derived from an EMBL/GenBank/DDBJ whole genome shotgun (WGS) entry which is preliminary data.</text>
</comment>
<name>A0A9D8KEH7_9DELT</name>
<dbReference type="Proteomes" id="UP000809273">
    <property type="component" value="Unassembled WGS sequence"/>
</dbReference>
<dbReference type="EMBL" id="JAFGIX010000034">
    <property type="protein sequence ID" value="MBN1573007.1"/>
    <property type="molecule type" value="Genomic_DNA"/>
</dbReference>
<dbReference type="AlphaFoldDB" id="A0A9D8KEH7"/>
<dbReference type="InterPro" id="IPR041698">
    <property type="entry name" value="Methyltransf_25"/>
</dbReference>
<evidence type="ECO:0000256" key="1">
    <source>
        <dbReference type="ARBA" id="ARBA00022679"/>
    </source>
</evidence>
<feature type="compositionally biased region" description="Basic and acidic residues" evidence="2">
    <location>
        <begin position="7"/>
        <end position="23"/>
    </location>
</feature>
<evidence type="ECO:0000259" key="3">
    <source>
        <dbReference type="Pfam" id="PF13649"/>
    </source>
</evidence>
<sequence>MSNENDVSLKEPTRWDKQFAQDDPEKWRRPSRLLAENIHLFGGGVVDDEGGRKWALDIACGPGRNSVFLAEHGFIVDAVDNSKTGIEMARAFAEERGEEVVENLNLIEADLGDFEIAPGRYDLIVNFYYLDRGLIPKMAAGLKEGGYLVFETFTREHGGFGEKSNPAHYLDPNEILGLVLNVSGGRKFKILYYREGSTFEEGLMRGAAQLIARRV</sequence>
<dbReference type="GO" id="GO:0008168">
    <property type="term" value="F:methyltransferase activity"/>
    <property type="evidence" value="ECO:0007669"/>
    <property type="project" value="UniProtKB-KW"/>
</dbReference>
<dbReference type="CDD" id="cd02440">
    <property type="entry name" value="AdoMet_MTases"/>
    <property type="match status" value="1"/>
</dbReference>
<dbReference type="InterPro" id="IPR029063">
    <property type="entry name" value="SAM-dependent_MTases_sf"/>
</dbReference>
<dbReference type="PANTHER" id="PTHR43861:SF3">
    <property type="entry name" value="PUTATIVE (AFU_ORTHOLOGUE AFUA_2G14390)-RELATED"/>
    <property type="match status" value="1"/>
</dbReference>
<organism evidence="4 5">
    <name type="scientific">Candidatus Zymogenus saltonus</name>
    <dbReference type="NCBI Taxonomy" id="2844893"/>
    <lineage>
        <taxon>Bacteria</taxon>
        <taxon>Deltaproteobacteria</taxon>
        <taxon>Candidatus Zymogenia</taxon>
        <taxon>Candidatus Zymogeniales</taxon>
        <taxon>Candidatus Zymogenaceae</taxon>
        <taxon>Candidatus Zymogenus</taxon>
    </lineage>
</organism>
<evidence type="ECO:0000256" key="2">
    <source>
        <dbReference type="SAM" id="MobiDB-lite"/>
    </source>
</evidence>
<feature type="domain" description="Methyltransferase" evidence="3">
    <location>
        <begin position="56"/>
        <end position="146"/>
    </location>
</feature>
<reference evidence="4" key="1">
    <citation type="journal article" date="2021" name="Environ. Microbiol.">
        <title>Genomic characterization of three novel Desulfobacterota classes expand the metabolic and phylogenetic diversity of the phylum.</title>
        <authorList>
            <person name="Murphy C.L."/>
            <person name="Biggerstaff J."/>
            <person name="Eichhorn A."/>
            <person name="Ewing E."/>
            <person name="Shahan R."/>
            <person name="Soriano D."/>
            <person name="Stewart S."/>
            <person name="VanMol K."/>
            <person name="Walker R."/>
            <person name="Walters P."/>
            <person name="Elshahed M.S."/>
            <person name="Youssef N.H."/>
        </authorList>
    </citation>
    <scope>NUCLEOTIDE SEQUENCE</scope>
    <source>
        <strain evidence="4">Zod_Metabat.24</strain>
    </source>
</reference>
<keyword evidence="4" id="KW-0489">Methyltransferase</keyword>